<feature type="transmembrane region" description="Helical" evidence="1">
    <location>
        <begin position="207"/>
        <end position="231"/>
    </location>
</feature>
<evidence type="ECO:0000256" key="1">
    <source>
        <dbReference type="SAM" id="Phobius"/>
    </source>
</evidence>
<reference evidence="2" key="1">
    <citation type="submission" date="2013-08" db="EMBL/GenBank/DDBJ databases">
        <authorList>
            <person name="Mendez C."/>
            <person name="Richter M."/>
            <person name="Ferrer M."/>
            <person name="Sanchez J."/>
        </authorList>
    </citation>
    <scope>NUCLEOTIDE SEQUENCE</scope>
</reference>
<keyword evidence="1 2" id="KW-0812">Transmembrane</keyword>
<name>T1BI54_9ZZZZ</name>
<feature type="transmembrane region" description="Helical" evidence="1">
    <location>
        <begin position="125"/>
        <end position="146"/>
    </location>
</feature>
<feature type="transmembrane region" description="Helical" evidence="1">
    <location>
        <begin position="274"/>
        <end position="291"/>
    </location>
</feature>
<keyword evidence="1" id="KW-1133">Transmembrane helix</keyword>
<feature type="transmembrane region" description="Helical" evidence="1">
    <location>
        <begin position="21"/>
        <end position="44"/>
    </location>
</feature>
<evidence type="ECO:0000313" key="2">
    <source>
        <dbReference type="EMBL" id="EQD53820.1"/>
    </source>
</evidence>
<keyword evidence="1" id="KW-0472">Membrane</keyword>
<proteinExistence type="predicted"/>
<feature type="transmembrane region" description="Helical" evidence="1">
    <location>
        <begin position="64"/>
        <end position="86"/>
    </location>
</feature>
<comment type="caution">
    <text evidence="2">The sequence shown here is derived from an EMBL/GenBank/DDBJ whole genome shotgun (WGS) entry which is preliminary data.</text>
</comment>
<accession>T1BI54</accession>
<protein>
    <submittedName>
        <fullName evidence="2">Transmembrane protein</fullName>
    </submittedName>
</protein>
<reference evidence="2" key="2">
    <citation type="journal article" date="2014" name="ISME J.">
        <title>Microbial stratification in low pH oxic and suboxic macroscopic growths along an acid mine drainage.</title>
        <authorList>
            <person name="Mendez-Garcia C."/>
            <person name="Mesa V."/>
            <person name="Sprenger R.R."/>
            <person name="Richter M."/>
            <person name="Diez M.S."/>
            <person name="Solano J."/>
            <person name="Bargiela R."/>
            <person name="Golyshina O.V."/>
            <person name="Manteca A."/>
            <person name="Ramos J.L."/>
            <person name="Gallego J.R."/>
            <person name="Llorente I."/>
            <person name="Martins Dos Santos V.A."/>
            <person name="Jensen O.N."/>
            <person name="Pelaez A.I."/>
            <person name="Sanchez J."/>
            <person name="Ferrer M."/>
        </authorList>
    </citation>
    <scope>NUCLEOTIDE SEQUENCE</scope>
</reference>
<feature type="transmembrane region" description="Helical" evidence="1">
    <location>
        <begin position="166"/>
        <end position="195"/>
    </location>
</feature>
<dbReference type="AlphaFoldDB" id="T1BI54"/>
<dbReference type="EMBL" id="AUZY01006602">
    <property type="protein sequence ID" value="EQD53820.1"/>
    <property type="molecule type" value="Genomic_DNA"/>
</dbReference>
<organism evidence="2">
    <name type="scientific">mine drainage metagenome</name>
    <dbReference type="NCBI Taxonomy" id="410659"/>
    <lineage>
        <taxon>unclassified sequences</taxon>
        <taxon>metagenomes</taxon>
        <taxon>ecological metagenomes</taxon>
    </lineage>
</organism>
<gene>
    <name evidence="2" type="ORF">B1B_10010</name>
</gene>
<sequence length="299" mass="33895">MNANQFTALVRRELWEHRWFIRCWLILPSLLVFSGLLGLAMVALFSRTFGIQVEDSVTHPSGAILFLVLGTIFGLMLLFCIAGYFSHTLHDERMDRSYVFWKSIPVSDTATVGSKVLTGLIVMPILIWLSLIVTALILLFFLSLATSLLGHNFWGSFWAPGPLISIMLYLAVLLLTLPLWFFPLLAWILLCSAWGNPRRRKSPLLRALVIPGALLILEPVLLGTHVLATWFASLFAPIGGLILTYTNNSSYWGHATTIQSRWLDWAHLFIQPEFWWGGLIGLLFTALAVYFRHRTESHR</sequence>